<dbReference type="InterPro" id="IPR012951">
    <property type="entry name" value="BBE"/>
</dbReference>
<dbReference type="Gene3D" id="3.30.43.10">
    <property type="entry name" value="Uridine Diphospho-n-acetylenolpyruvylglucosamine Reductase, domain 2"/>
    <property type="match status" value="1"/>
</dbReference>
<dbReference type="Gene3D" id="3.40.462.20">
    <property type="match status" value="1"/>
</dbReference>
<comment type="caution">
    <text evidence="11">The sequence shown here is derived from an EMBL/GenBank/DDBJ whole genome shotgun (WGS) entry which is preliminary data.</text>
</comment>
<sequence length="532" mass="60334">MKPCQYNYHPTFPLVFAILLAFSAASTAVAQPHDQFLRCLSLHSNDSSSFSKLIYSRNNPSYSSILESSIQNLRFDTEATPKPLVIVTPFHASHIQATILCSKRHGLQIRTRSGGHDFEGLSYVSQVPFVLVDLVNLRSIDVDVESRVAWVQSGATVGELYYKIYEKTRTLAFPAGSCPTIGVGGHLSGGGYGVFHRKYGLAADNVIDAHVIDANGRILDRKSMGEDLFWAIRGGGGGSFGIVLDWKIKLVPVPPTVTGFSVTKTLEQNSTQLIHQWQYIAHRLPKDIFFLVTITRANETVQATFSGMFLGRVDELIPLMETRFPELGLAKQDCIETSWILVMYMSQFPNNTLESLLNRTAVNKTWFKIKSDYVKEPIPESVFAEIWPRYFNEEEGRYGSIVLVPYGGEMDEIPETQTPFPHRAGNMYKIIYTIGREEEENLDFQRSMSWIRRFYEDMAPYVSKSPREAYVNYRDLDLGVNNRSGNTSYAEASIWGLKYFKNNFRRLVQVKTLVDPKNFFKHEQSIPSLSSW</sequence>
<evidence type="ECO:0000256" key="4">
    <source>
        <dbReference type="ARBA" id="ARBA00022729"/>
    </source>
</evidence>
<dbReference type="SUPFAM" id="SSF56176">
    <property type="entry name" value="FAD-binding/transporter-associated domain-like"/>
    <property type="match status" value="1"/>
</dbReference>
<keyword evidence="4 9" id="KW-0732">Signal</keyword>
<dbReference type="InterPro" id="IPR016166">
    <property type="entry name" value="FAD-bd_PCMH"/>
</dbReference>
<proteinExistence type="inferred from homology"/>
<gene>
    <name evidence="11" type="ORF">V6N12_064177</name>
</gene>
<evidence type="ECO:0000256" key="6">
    <source>
        <dbReference type="ARBA" id="ARBA00022827"/>
    </source>
</evidence>
<evidence type="ECO:0000313" key="12">
    <source>
        <dbReference type="Proteomes" id="UP001472677"/>
    </source>
</evidence>
<dbReference type="InterPro" id="IPR036318">
    <property type="entry name" value="FAD-bd_PCMH-like_sf"/>
</dbReference>
<reference evidence="11 12" key="1">
    <citation type="journal article" date="2024" name="G3 (Bethesda)">
        <title>Genome assembly of Hibiscus sabdariffa L. provides insights into metabolisms of medicinal natural products.</title>
        <authorList>
            <person name="Kim T."/>
        </authorList>
    </citation>
    <scope>NUCLEOTIDE SEQUENCE [LARGE SCALE GENOMIC DNA]</scope>
    <source>
        <strain evidence="11">TK-2024</strain>
        <tissue evidence="11">Old leaves</tissue>
    </source>
</reference>
<dbReference type="Proteomes" id="UP001472677">
    <property type="component" value="Unassembled WGS sequence"/>
</dbReference>
<dbReference type="Pfam" id="PF01565">
    <property type="entry name" value="FAD_binding_4"/>
    <property type="match status" value="1"/>
</dbReference>
<dbReference type="PANTHER" id="PTHR32448">
    <property type="entry name" value="OS08G0158400 PROTEIN"/>
    <property type="match status" value="1"/>
</dbReference>
<dbReference type="PROSITE" id="PS51387">
    <property type="entry name" value="FAD_PCMH"/>
    <property type="match status" value="1"/>
</dbReference>
<evidence type="ECO:0000256" key="9">
    <source>
        <dbReference type="SAM" id="SignalP"/>
    </source>
</evidence>
<evidence type="ECO:0000259" key="10">
    <source>
        <dbReference type="PROSITE" id="PS51387"/>
    </source>
</evidence>
<evidence type="ECO:0000256" key="5">
    <source>
        <dbReference type="ARBA" id="ARBA00022741"/>
    </source>
</evidence>
<feature type="domain" description="FAD-binding PCMH-type" evidence="10">
    <location>
        <begin position="79"/>
        <end position="253"/>
    </location>
</feature>
<dbReference type="Gene3D" id="3.30.465.10">
    <property type="match status" value="1"/>
</dbReference>
<evidence type="ECO:0000256" key="3">
    <source>
        <dbReference type="ARBA" id="ARBA00022630"/>
    </source>
</evidence>
<evidence type="ECO:0000256" key="2">
    <source>
        <dbReference type="ARBA" id="ARBA00005466"/>
    </source>
</evidence>
<dbReference type="InterPro" id="IPR016169">
    <property type="entry name" value="FAD-bd_PCMH_sub2"/>
</dbReference>
<dbReference type="Pfam" id="PF08031">
    <property type="entry name" value="BBE"/>
    <property type="match status" value="1"/>
</dbReference>
<keyword evidence="6" id="KW-0274">FAD</keyword>
<keyword evidence="5" id="KW-0547">Nucleotide-binding</keyword>
<feature type="chain" id="PRO_5045442128" description="FAD-binding PCMH-type domain-containing protein" evidence="9">
    <location>
        <begin position="31"/>
        <end position="532"/>
    </location>
</feature>
<dbReference type="InterPro" id="IPR016167">
    <property type="entry name" value="FAD-bd_PCMH_sub1"/>
</dbReference>
<organism evidence="11 12">
    <name type="scientific">Hibiscus sabdariffa</name>
    <name type="common">roselle</name>
    <dbReference type="NCBI Taxonomy" id="183260"/>
    <lineage>
        <taxon>Eukaryota</taxon>
        <taxon>Viridiplantae</taxon>
        <taxon>Streptophyta</taxon>
        <taxon>Embryophyta</taxon>
        <taxon>Tracheophyta</taxon>
        <taxon>Spermatophyta</taxon>
        <taxon>Magnoliopsida</taxon>
        <taxon>eudicotyledons</taxon>
        <taxon>Gunneridae</taxon>
        <taxon>Pentapetalae</taxon>
        <taxon>rosids</taxon>
        <taxon>malvids</taxon>
        <taxon>Malvales</taxon>
        <taxon>Malvaceae</taxon>
        <taxon>Malvoideae</taxon>
        <taxon>Hibiscus</taxon>
    </lineage>
</organism>
<dbReference type="InterPro" id="IPR006094">
    <property type="entry name" value="Oxid_FAD_bind_N"/>
</dbReference>
<keyword evidence="8" id="KW-0325">Glycoprotein</keyword>
<comment type="similarity">
    <text evidence="2">Belongs to the oxygen-dependent FAD-linked oxidoreductase family.</text>
</comment>
<comment type="cofactor">
    <cofactor evidence="1">
        <name>FAD</name>
        <dbReference type="ChEBI" id="CHEBI:57692"/>
    </cofactor>
</comment>
<protein>
    <recommendedName>
        <fullName evidence="10">FAD-binding PCMH-type domain-containing protein</fullName>
    </recommendedName>
</protein>
<evidence type="ECO:0000256" key="8">
    <source>
        <dbReference type="ARBA" id="ARBA00023180"/>
    </source>
</evidence>
<keyword evidence="3" id="KW-0285">Flavoprotein</keyword>
<keyword evidence="12" id="KW-1185">Reference proteome</keyword>
<name>A0ABR2G5A5_9ROSI</name>
<keyword evidence="7" id="KW-0560">Oxidoreductase</keyword>
<accession>A0ABR2G5A5</accession>
<feature type="signal peptide" evidence="9">
    <location>
        <begin position="1"/>
        <end position="30"/>
    </location>
</feature>
<evidence type="ECO:0000313" key="11">
    <source>
        <dbReference type="EMBL" id="KAK8595663.1"/>
    </source>
</evidence>
<dbReference type="EMBL" id="JBBPBM010000002">
    <property type="protein sequence ID" value="KAK8595663.1"/>
    <property type="molecule type" value="Genomic_DNA"/>
</dbReference>
<evidence type="ECO:0000256" key="1">
    <source>
        <dbReference type="ARBA" id="ARBA00001974"/>
    </source>
</evidence>
<evidence type="ECO:0000256" key="7">
    <source>
        <dbReference type="ARBA" id="ARBA00023002"/>
    </source>
</evidence>